<feature type="domain" description="Core" evidence="2">
    <location>
        <begin position="12"/>
        <end position="100"/>
    </location>
</feature>
<evidence type="ECO:0000259" key="2">
    <source>
        <dbReference type="Pfam" id="PF01521"/>
    </source>
</evidence>
<reference evidence="3" key="1">
    <citation type="submission" date="2018-05" db="EMBL/GenBank/DDBJ databases">
        <authorList>
            <person name="Lanie J.A."/>
            <person name="Ng W.-L."/>
            <person name="Kazmierczak K.M."/>
            <person name="Andrzejewski T.M."/>
            <person name="Davidsen T.M."/>
            <person name="Wayne K.J."/>
            <person name="Tettelin H."/>
            <person name="Glass J.I."/>
            <person name="Rusch D."/>
            <person name="Podicherti R."/>
            <person name="Tsui H.-C.T."/>
            <person name="Winkler M.E."/>
        </authorList>
    </citation>
    <scope>NUCLEOTIDE SEQUENCE</scope>
</reference>
<comment type="similarity">
    <text evidence="1">Belongs to the HesB/IscA family.</text>
</comment>
<name>A0A381PGJ2_9ZZZZ</name>
<dbReference type="PANTHER" id="PTHR10072">
    <property type="entry name" value="IRON-SULFUR CLUSTER ASSEMBLY PROTEIN"/>
    <property type="match status" value="1"/>
</dbReference>
<dbReference type="InterPro" id="IPR016092">
    <property type="entry name" value="ATAP"/>
</dbReference>
<dbReference type="AlphaFoldDB" id="A0A381PGJ2"/>
<dbReference type="Gene3D" id="2.60.300.12">
    <property type="entry name" value="HesB-like domain"/>
    <property type="match status" value="1"/>
</dbReference>
<dbReference type="PANTHER" id="PTHR10072:SF41">
    <property type="entry name" value="IRON-SULFUR CLUSTER ASSEMBLY 1 HOMOLOG, MITOCHONDRIAL"/>
    <property type="match status" value="1"/>
</dbReference>
<dbReference type="InterPro" id="IPR050322">
    <property type="entry name" value="Fe-S_cluster_asmbl/transfer"/>
</dbReference>
<gene>
    <name evidence="3" type="ORF">METZ01_LOCUS18914</name>
</gene>
<evidence type="ECO:0000256" key="1">
    <source>
        <dbReference type="ARBA" id="ARBA00006718"/>
    </source>
</evidence>
<dbReference type="Pfam" id="PF01521">
    <property type="entry name" value="Fe-S_biosyn"/>
    <property type="match status" value="1"/>
</dbReference>
<organism evidence="3">
    <name type="scientific">marine metagenome</name>
    <dbReference type="NCBI Taxonomy" id="408172"/>
    <lineage>
        <taxon>unclassified sequences</taxon>
        <taxon>metagenomes</taxon>
        <taxon>ecological metagenomes</taxon>
    </lineage>
</organism>
<dbReference type="EMBL" id="UINC01000974">
    <property type="protein sequence ID" value="SUZ66060.1"/>
    <property type="molecule type" value="Genomic_DNA"/>
</dbReference>
<dbReference type="GO" id="GO:0005737">
    <property type="term" value="C:cytoplasm"/>
    <property type="evidence" value="ECO:0007669"/>
    <property type="project" value="TreeGrafter"/>
</dbReference>
<dbReference type="GO" id="GO:0016226">
    <property type="term" value="P:iron-sulfur cluster assembly"/>
    <property type="evidence" value="ECO:0007669"/>
    <property type="project" value="InterPro"/>
</dbReference>
<dbReference type="GO" id="GO:0051537">
    <property type="term" value="F:2 iron, 2 sulfur cluster binding"/>
    <property type="evidence" value="ECO:0007669"/>
    <property type="project" value="TreeGrafter"/>
</dbReference>
<proteinExistence type="inferred from homology"/>
<accession>A0A381PGJ2</accession>
<sequence>MIKETENPLPEVILTERAAQVFKEACEAEGSSLEDTFLRIGARPGGCSGWKYELESSTREEAGPNDVQILSKKVSVVVDRDALTDILGPLKIDFSDKNLVEQGFVFEQLKTGHQCGCGESFTPVKDLKSGKNNGPIS</sequence>
<dbReference type="NCBIfam" id="TIGR00049">
    <property type="entry name" value="iron-sulfur cluster assembly accessory protein"/>
    <property type="match status" value="1"/>
</dbReference>
<dbReference type="InterPro" id="IPR000361">
    <property type="entry name" value="ATAP_core_dom"/>
</dbReference>
<dbReference type="InterPro" id="IPR035903">
    <property type="entry name" value="HesB-like_dom_sf"/>
</dbReference>
<dbReference type="SUPFAM" id="SSF89360">
    <property type="entry name" value="HesB-like domain"/>
    <property type="match status" value="1"/>
</dbReference>
<protein>
    <recommendedName>
        <fullName evidence="2">Core domain-containing protein</fullName>
    </recommendedName>
</protein>
<evidence type="ECO:0000313" key="3">
    <source>
        <dbReference type="EMBL" id="SUZ66060.1"/>
    </source>
</evidence>